<gene>
    <name evidence="2" type="ORF">Tcan_05370</name>
</gene>
<proteinExistence type="predicted"/>
<protein>
    <submittedName>
        <fullName evidence="2">Uncharacterized protein</fullName>
    </submittedName>
</protein>
<evidence type="ECO:0000313" key="2">
    <source>
        <dbReference type="EMBL" id="KHN86417.1"/>
    </source>
</evidence>
<sequence>MAQEVLQWGEKESRDKVVEGDADGRSTAETLEGRAAALTKVTVTPTSGLGTMTVDSRVRTTTVSHHSTPSPVYSGAKHVDSAENVVEASRAEDHSRPSSSPEAFGELLVRQVTMGREKMRRFDAKKKREETKKRQLSEHEAAYRAFAVDYEMTDIILVFRHPAGANNVDLYGMHGCHLRRLKEELSPNLMAGRILRAYRTCAHIVLSWDFPLQRKLPVM</sequence>
<evidence type="ECO:0000256" key="1">
    <source>
        <dbReference type="SAM" id="MobiDB-lite"/>
    </source>
</evidence>
<organism evidence="2 3">
    <name type="scientific">Toxocara canis</name>
    <name type="common">Canine roundworm</name>
    <dbReference type="NCBI Taxonomy" id="6265"/>
    <lineage>
        <taxon>Eukaryota</taxon>
        <taxon>Metazoa</taxon>
        <taxon>Ecdysozoa</taxon>
        <taxon>Nematoda</taxon>
        <taxon>Chromadorea</taxon>
        <taxon>Rhabditida</taxon>
        <taxon>Spirurina</taxon>
        <taxon>Ascaridomorpha</taxon>
        <taxon>Ascaridoidea</taxon>
        <taxon>Toxocaridae</taxon>
        <taxon>Toxocara</taxon>
    </lineage>
</organism>
<dbReference type="EMBL" id="JPKZ01000624">
    <property type="protein sequence ID" value="KHN86417.1"/>
    <property type="molecule type" value="Genomic_DNA"/>
</dbReference>
<feature type="region of interest" description="Disordered" evidence="1">
    <location>
        <begin position="60"/>
        <end position="79"/>
    </location>
</feature>
<reference evidence="2 3" key="1">
    <citation type="submission" date="2014-11" db="EMBL/GenBank/DDBJ databases">
        <title>Genetic blueprint of the zoonotic pathogen Toxocara canis.</title>
        <authorList>
            <person name="Zhu X.-Q."/>
            <person name="Korhonen P.K."/>
            <person name="Cai H."/>
            <person name="Young N.D."/>
            <person name="Nejsum P."/>
            <person name="von Samson-Himmelstjerna G."/>
            <person name="Boag P.R."/>
            <person name="Tan P."/>
            <person name="Li Q."/>
            <person name="Min J."/>
            <person name="Yang Y."/>
            <person name="Wang X."/>
            <person name="Fang X."/>
            <person name="Hall R.S."/>
            <person name="Hofmann A."/>
            <person name="Sternberg P.W."/>
            <person name="Jex A.R."/>
            <person name="Gasser R.B."/>
        </authorList>
    </citation>
    <scope>NUCLEOTIDE SEQUENCE [LARGE SCALE GENOMIC DNA]</scope>
    <source>
        <strain evidence="2">PN_DK_2014</strain>
    </source>
</reference>
<comment type="caution">
    <text evidence="2">The sequence shown here is derived from an EMBL/GenBank/DDBJ whole genome shotgun (WGS) entry which is preliminary data.</text>
</comment>
<keyword evidence="3" id="KW-1185">Reference proteome</keyword>
<feature type="compositionally biased region" description="Basic and acidic residues" evidence="1">
    <location>
        <begin position="9"/>
        <end position="26"/>
    </location>
</feature>
<evidence type="ECO:0000313" key="3">
    <source>
        <dbReference type="Proteomes" id="UP000031036"/>
    </source>
</evidence>
<name>A0A0B2VYL9_TOXCA</name>
<dbReference type="AlphaFoldDB" id="A0A0B2VYL9"/>
<feature type="region of interest" description="Disordered" evidence="1">
    <location>
        <begin position="1"/>
        <end position="27"/>
    </location>
</feature>
<accession>A0A0B2VYL9</accession>
<feature type="compositionally biased region" description="Low complexity" evidence="1">
    <location>
        <begin position="60"/>
        <end position="71"/>
    </location>
</feature>
<dbReference type="Proteomes" id="UP000031036">
    <property type="component" value="Unassembled WGS sequence"/>
</dbReference>